<keyword evidence="3" id="KW-1185">Reference proteome</keyword>
<dbReference type="PANTHER" id="PTHR43685">
    <property type="entry name" value="GLYCOSYLTRANSFERASE"/>
    <property type="match status" value="1"/>
</dbReference>
<dbReference type="Proteomes" id="UP000019464">
    <property type="component" value="Unassembled WGS sequence"/>
</dbReference>
<gene>
    <name evidence="2" type="ORF">D791_01516</name>
</gene>
<dbReference type="SUPFAM" id="SSF53448">
    <property type="entry name" value="Nucleotide-diphospho-sugar transferases"/>
    <property type="match status" value="2"/>
</dbReference>
<proteinExistence type="predicted"/>
<dbReference type="Pfam" id="PF00535">
    <property type="entry name" value="Glycos_transf_2"/>
    <property type="match status" value="2"/>
</dbReference>
<dbReference type="InterPro" id="IPR050834">
    <property type="entry name" value="Glycosyltransf_2"/>
</dbReference>
<dbReference type="Gene3D" id="3.90.550.10">
    <property type="entry name" value="Spore Coat Polysaccharide Biosynthesis Protein SpsA, Chain A"/>
    <property type="match status" value="2"/>
</dbReference>
<accession>W9UWX6</accession>
<comment type="caution">
    <text evidence="2">The sequence shown here is derived from an EMBL/GenBank/DDBJ whole genome shotgun (WGS) entry which is preliminary data.</text>
</comment>
<evidence type="ECO:0000313" key="2">
    <source>
        <dbReference type="EMBL" id="EXJ11743.1"/>
    </source>
</evidence>
<dbReference type="EMBL" id="AONB01000005">
    <property type="protein sequence ID" value="EXJ11743.1"/>
    <property type="molecule type" value="Genomic_DNA"/>
</dbReference>
<reference evidence="2 3" key="2">
    <citation type="journal article" date="2015" name="Syst. Appl. Microbiol.">
        <title>Nitrincola nitratireducens sp. nov. isolated from a haloalkaline crater lake.</title>
        <authorList>
            <person name="Singh A."/>
            <person name="Vaidya B."/>
            <person name="Tanuku N.R."/>
            <person name="Pinnaka A.K."/>
        </authorList>
    </citation>
    <scope>NUCLEOTIDE SEQUENCE [LARGE SCALE GENOMIC DNA]</scope>
    <source>
        <strain evidence="2 3">AK23</strain>
    </source>
</reference>
<dbReference type="PATRIC" id="fig|1229521.3.peg.1533"/>
<feature type="domain" description="Glycosyltransferase 2-like" evidence="1">
    <location>
        <begin position="714"/>
        <end position="848"/>
    </location>
</feature>
<dbReference type="STRING" id="1229521.D791_01516"/>
<sequence>MVVLDDSSEHEQFNQLKCVADKPYVTILTAHCGNATQARNTILDWADAQPAIKWVARLDADDELFEQDSLRNLINVAERHGKKAAIGGNALRLQGRLLEHINHPQPIWSTSPTSLIQFIDRFSSGQSEHELPSCNLVLSNRSGIRYPNVKSAEDHWLVASLLLLEPKHVAIDPVGVYSIYSLSGQTTHQNKVSSVWQSSRAKLASVARSIFEVQQHADQLLGFGMEGVVYRQGQQTIKLFHPWGLSDHDANRLQQWCNGSIEILPTGNFVKKSDRWYFYSDSVAYQPISGLLSQAMMKRFLIVCYQKEVAPLNIKRTNLMIHPNGDLHYIDIGKDIVKLTASCFLDLSARLYAIGSLNYSDYELIRRQSASSQELELQQLEGFTEFYAELICDLHPTMQILDFQKPQAVVESSTTLLIKACAQDADNLSEQVIHIVSQLEYPRRFAAKILLIDPYAGPFLRQYAQPNLQSVLTQADGLLQMKIIDAVLIVPTDCHSIIKTYQKWFGNTDVMHTHTKTNAPLFPQLWGFDQLKTRYVLQCDCDVLIGRKDWQHDYLGDMLRELEKPAVQSVGFNIPKSGLQFLDYFGEPGQFAPEVRLGLLDLHKFNARLPLLNPVEQGQFCLTWHRAMQQDERKSGQYRAVRGGDPRTFYVHPNNVDKPALADGRIKDLIAQGIVPDAQQEAFDLVVDSQWQYPPRTEEVIFLLKGRNTPHTKLQRCIDSLKAQNDQQFGVILIDDASEVTHATGYAQMLACFDSLTLIRNSQHQGRIPNFITAINIICQEPASLLVILDQDDALMHPYVVSNLKQALRQGHDLIQMPMYRPNKPIKTYRPSYQDCRSKHGANVWAHLRAFTKQCFNTIPQRYFQRDNGQWFDSVTDYATMLPLSEVAQNPVFLDGPYAYWHERSDYSPAYKDCQQQLLSEIFAKPALATHKAVAALEQAGNE</sequence>
<protein>
    <submittedName>
        <fullName evidence="2">Glycosyl transferase family 2</fullName>
    </submittedName>
</protein>
<dbReference type="CDD" id="cd00761">
    <property type="entry name" value="Glyco_tranf_GTA_type"/>
    <property type="match status" value="2"/>
</dbReference>
<dbReference type="GO" id="GO:0016740">
    <property type="term" value="F:transferase activity"/>
    <property type="evidence" value="ECO:0007669"/>
    <property type="project" value="UniProtKB-KW"/>
</dbReference>
<reference evidence="3" key="1">
    <citation type="submission" date="2012-11" db="EMBL/GenBank/DDBJ databases">
        <authorList>
            <person name="Singh A."/>
            <person name="Pinnaka A.K."/>
            <person name="Vaidya B."/>
        </authorList>
    </citation>
    <scope>NUCLEOTIDE SEQUENCE [LARGE SCALE GENOMIC DNA]</scope>
    <source>
        <strain evidence="3">AK23</strain>
    </source>
</reference>
<feature type="domain" description="Glycosyltransferase 2-like" evidence="1">
    <location>
        <begin position="2"/>
        <end position="107"/>
    </location>
</feature>
<dbReference type="InterPro" id="IPR001173">
    <property type="entry name" value="Glyco_trans_2-like"/>
</dbReference>
<evidence type="ECO:0000259" key="1">
    <source>
        <dbReference type="Pfam" id="PF00535"/>
    </source>
</evidence>
<dbReference type="AlphaFoldDB" id="W9UWX6"/>
<keyword evidence="2" id="KW-0808">Transferase</keyword>
<name>W9UWX6_9GAMM</name>
<dbReference type="PANTHER" id="PTHR43685:SF2">
    <property type="entry name" value="GLYCOSYLTRANSFERASE 2-LIKE DOMAIN-CONTAINING PROTEIN"/>
    <property type="match status" value="1"/>
</dbReference>
<evidence type="ECO:0000313" key="3">
    <source>
        <dbReference type="Proteomes" id="UP000019464"/>
    </source>
</evidence>
<dbReference type="InterPro" id="IPR029044">
    <property type="entry name" value="Nucleotide-diphossugar_trans"/>
</dbReference>
<organism evidence="2 3">
    <name type="scientific">Nitrincola nitratireducens</name>
    <dbReference type="NCBI Taxonomy" id="1229521"/>
    <lineage>
        <taxon>Bacteria</taxon>
        <taxon>Pseudomonadati</taxon>
        <taxon>Pseudomonadota</taxon>
        <taxon>Gammaproteobacteria</taxon>
        <taxon>Oceanospirillales</taxon>
        <taxon>Oceanospirillaceae</taxon>
        <taxon>Nitrincola</taxon>
    </lineage>
</organism>